<accession>A0A1F4U3P4</accession>
<evidence type="ECO:0000313" key="11">
    <source>
        <dbReference type="Proteomes" id="UP000179242"/>
    </source>
</evidence>
<dbReference type="InterPro" id="IPR027408">
    <property type="entry name" value="PNPase/RNase_PH_dom_sf"/>
</dbReference>
<feature type="binding site" evidence="7">
    <location>
        <begin position="124"/>
        <end position="126"/>
    </location>
    <ligand>
        <name>phosphate</name>
        <dbReference type="ChEBI" id="CHEBI:43474"/>
        <note>substrate</note>
    </ligand>
</feature>
<dbReference type="NCBIfam" id="TIGR01966">
    <property type="entry name" value="RNasePH"/>
    <property type="match status" value="1"/>
</dbReference>
<comment type="catalytic activity">
    <reaction evidence="7">
        <text>tRNA(n+1) + phosphate = tRNA(n) + a ribonucleoside 5'-diphosphate</text>
        <dbReference type="Rhea" id="RHEA:10628"/>
        <dbReference type="Rhea" id="RHEA-COMP:17343"/>
        <dbReference type="Rhea" id="RHEA-COMP:17344"/>
        <dbReference type="ChEBI" id="CHEBI:43474"/>
        <dbReference type="ChEBI" id="CHEBI:57930"/>
        <dbReference type="ChEBI" id="CHEBI:173114"/>
        <dbReference type="EC" id="2.7.7.56"/>
    </reaction>
</comment>
<evidence type="ECO:0000256" key="4">
    <source>
        <dbReference type="ARBA" id="ARBA00022694"/>
    </source>
</evidence>
<dbReference type="HAMAP" id="MF_00564">
    <property type="entry name" value="RNase_PH"/>
    <property type="match status" value="1"/>
</dbReference>
<name>A0A1F4U3P4_UNCSA</name>
<gene>
    <name evidence="7" type="primary">rph</name>
    <name evidence="10" type="ORF">A2438_08255</name>
</gene>
<dbReference type="InterPro" id="IPR018336">
    <property type="entry name" value="RNase_PH_CS"/>
</dbReference>
<keyword evidence="2 7" id="KW-0698">rRNA processing</keyword>
<dbReference type="GO" id="GO:0031125">
    <property type="term" value="P:rRNA 3'-end processing"/>
    <property type="evidence" value="ECO:0007669"/>
    <property type="project" value="UniProtKB-ARBA"/>
</dbReference>
<evidence type="ECO:0000313" key="10">
    <source>
        <dbReference type="EMBL" id="OGC39532.1"/>
    </source>
</evidence>
<dbReference type="Gene3D" id="3.30.230.70">
    <property type="entry name" value="GHMP Kinase, N-terminal domain"/>
    <property type="match status" value="1"/>
</dbReference>
<comment type="subunit">
    <text evidence="7">Homohexameric ring arranged as a trimer of dimers.</text>
</comment>
<dbReference type="InterPro" id="IPR036345">
    <property type="entry name" value="ExoRNase_PH_dom2_sf"/>
</dbReference>
<comment type="caution">
    <text evidence="10">The sequence shown here is derived from an EMBL/GenBank/DDBJ whole genome shotgun (WGS) entry which is preliminary data.</text>
</comment>
<dbReference type="GO" id="GO:0009022">
    <property type="term" value="F:tRNA nucleotidyltransferase activity"/>
    <property type="evidence" value="ECO:0007669"/>
    <property type="project" value="UniProtKB-UniRule"/>
</dbReference>
<feature type="domain" description="Exoribonuclease phosphorolytic" evidence="8">
    <location>
        <begin position="11"/>
        <end position="140"/>
    </location>
</feature>
<dbReference type="GO" id="GO:0008033">
    <property type="term" value="P:tRNA processing"/>
    <property type="evidence" value="ECO:0007669"/>
    <property type="project" value="UniProtKB-UniRule"/>
</dbReference>
<dbReference type="InterPro" id="IPR001247">
    <property type="entry name" value="ExoRNase_PH_dom1"/>
</dbReference>
<dbReference type="PANTHER" id="PTHR11953:SF0">
    <property type="entry name" value="EXOSOME COMPLEX COMPONENT RRP41"/>
    <property type="match status" value="1"/>
</dbReference>
<organism evidence="10 11">
    <name type="scientific">candidate division WOR-1 bacterium RIFOXYC2_FULL_46_14</name>
    <dbReference type="NCBI Taxonomy" id="1802587"/>
    <lineage>
        <taxon>Bacteria</taxon>
        <taxon>Bacillati</taxon>
        <taxon>Saganbacteria</taxon>
    </lineage>
</organism>
<evidence type="ECO:0000256" key="5">
    <source>
        <dbReference type="ARBA" id="ARBA00022695"/>
    </source>
</evidence>
<dbReference type="InterPro" id="IPR050080">
    <property type="entry name" value="RNase_PH"/>
</dbReference>
<dbReference type="Pfam" id="PF03725">
    <property type="entry name" value="RNase_PH_C"/>
    <property type="match status" value="1"/>
</dbReference>
<dbReference type="GO" id="GO:0000175">
    <property type="term" value="F:3'-5'-RNA exonuclease activity"/>
    <property type="evidence" value="ECO:0007669"/>
    <property type="project" value="UniProtKB-UniRule"/>
</dbReference>
<dbReference type="Proteomes" id="UP000179242">
    <property type="component" value="Unassembled WGS sequence"/>
</dbReference>
<sequence length="238" mass="25982">MNRSDGRKNGEFRKITITPNFLKYADGSALIECGDTKVICSAFLEDRVPPHKKDTGSGWLTAEYAMLPGSSQNRIRRDSAGKVSGRSQEIQRLIGRSLRAVCDLNKMGEKTIIMDADVLQADGGTRCAAITGSFVALKLAVRKFLKERKIKADPILEYVAAISVGKVAGYELVDLNYSEDSQAEVDMNLILDGKGNFIEVQATAEGIPFPQEVLNSLVSKGREAVMKLVAIQKEILGE</sequence>
<dbReference type="InterPro" id="IPR020568">
    <property type="entry name" value="Ribosomal_Su5_D2-typ_SF"/>
</dbReference>
<feature type="binding site" evidence="7">
    <location>
        <position position="86"/>
    </location>
    <ligand>
        <name>phosphate</name>
        <dbReference type="ChEBI" id="CHEBI:43474"/>
        <note>substrate</note>
    </ligand>
</feature>
<keyword evidence="6" id="KW-0694">RNA-binding</keyword>
<dbReference type="SUPFAM" id="SSF54211">
    <property type="entry name" value="Ribosomal protein S5 domain 2-like"/>
    <property type="match status" value="1"/>
</dbReference>
<keyword evidence="5 7" id="KW-0548">Nucleotidyltransferase</keyword>
<evidence type="ECO:0000256" key="2">
    <source>
        <dbReference type="ARBA" id="ARBA00022552"/>
    </source>
</evidence>
<dbReference type="Pfam" id="PF01138">
    <property type="entry name" value="RNase_PH"/>
    <property type="match status" value="1"/>
</dbReference>
<dbReference type="FunFam" id="3.30.230.70:FF:000003">
    <property type="entry name" value="Ribonuclease PH"/>
    <property type="match status" value="1"/>
</dbReference>
<evidence type="ECO:0000256" key="7">
    <source>
        <dbReference type="HAMAP-Rule" id="MF_00564"/>
    </source>
</evidence>
<dbReference type="InterPro" id="IPR015847">
    <property type="entry name" value="ExoRNase_PH_dom2"/>
</dbReference>
<dbReference type="GO" id="GO:0000049">
    <property type="term" value="F:tRNA binding"/>
    <property type="evidence" value="ECO:0007669"/>
    <property type="project" value="UniProtKB-UniRule"/>
</dbReference>
<dbReference type="GO" id="GO:0016075">
    <property type="term" value="P:rRNA catabolic process"/>
    <property type="evidence" value="ECO:0007669"/>
    <property type="project" value="UniProtKB-UniRule"/>
</dbReference>
<reference evidence="10 11" key="1">
    <citation type="journal article" date="2016" name="Nat. Commun.">
        <title>Thousands of microbial genomes shed light on interconnected biogeochemical processes in an aquifer system.</title>
        <authorList>
            <person name="Anantharaman K."/>
            <person name="Brown C.T."/>
            <person name="Hug L.A."/>
            <person name="Sharon I."/>
            <person name="Castelle C.J."/>
            <person name="Probst A.J."/>
            <person name="Thomas B.C."/>
            <person name="Singh A."/>
            <person name="Wilkins M.J."/>
            <person name="Karaoz U."/>
            <person name="Brodie E.L."/>
            <person name="Williams K.H."/>
            <person name="Hubbard S.S."/>
            <person name="Banfield J.F."/>
        </authorList>
    </citation>
    <scope>NUCLEOTIDE SEQUENCE [LARGE SCALE GENOMIC DNA]</scope>
</reference>
<proteinExistence type="inferred from homology"/>
<feature type="domain" description="Exoribonuclease phosphorolytic" evidence="9">
    <location>
        <begin position="158"/>
        <end position="221"/>
    </location>
</feature>
<keyword evidence="4 7" id="KW-0819">tRNA processing</keyword>
<dbReference type="AlphaFoldDB" id="A0A1F4U3P4"/>
<dbReference type="PANTHER" id="PTHR11953">
    <property type="entry name" value="EXOSOME COMPLEX COMPONENT"/>
    <property type="match status" value="1"/>
</dbReference>
<dbReference type="SUPFAM" id="SSF55666">
    <property type="entry name" value="Ribonuclease PH domain 2-like"/>
    <property type="match status" value="1"/>
</dbReference>
<keyword evidence="7" id="KW-0808">Transferase</keyword>
<evidence type="ECO:0000256" key="6">
    <source>
        <dbReference type="ARBA" id="ARBA00022884"/>
    </source>
</evidence>
<dbReference type="EMBL" id="MEUJ01000008">
    <property type="protein sequence ID" value="OGC39532.1"/>
    <property type="molecule type" value="Genomic_DNA"/>
</dbReference>
<evidence type="ECO:0000256" key="3">
    <source>
        <dbReference type="ARBA" id="ARBA00022555"/>
    </source>
</evidence>
<evidence type="ECO:0000256" key="1">
    <source>
        <dbReference type="ARBA" id="ARBA00006678"/>
    </source>
</evidence>
<dbReference type="InterPro" id="IPR002381">
    <property type="entry name" value="RNase_PH_bac-type"/>
</dbReference>
<dbReference type="EC" id="2.7.7.56" evidence="7"/>
<evidence type="ECO:0000259" key="8">
    <source>
        <dbReference type="Pfam" id="PF01138"/>
    </source>
</evidence>
<evidence type="ECO:0000259" key="9">
    <source>
        <dbReference type="Pfam" id="PF03725"/>
    </source>
</evidence>
<comment type="function">
    <text evidence="7">Phosphorolytic 3'-5' exoribonuclease that plays an important role in tRNA 3'-end maturation. Removes nucleotide residues following the 3'-CCA terminus of tRNAs; can also add nucleotides to the ends of RNA molecules by using nucleoside diphosphates as substrates, but this may not be physiologically important. Probably plays a role in initiation of 16S rRNA degradation (leading to ribosome degradation) during starvation.</text>
</comment>
<comment type="similarity">
    <text evidence="1 7">Belongs to the RNase PH family.</text>
</comment>
<dbReference type="PROSITE" id="PS01277">
    <property type="entry name" value="RIBONUCLEASE_PH"/>
    <property type="match status" value="1"/>
</dbReference>
<keyword evidence="3 7" id="KW-0820">tRNA-binding</keyword>
<protein>
    <recommendedName>
        <fullName evidence="7">Ribonuclease PH</fullName>
        <shortName evidence="7">RNase PH</shortName>
        <ecNumber evidence="7">2.7.7.56</ecNumber>
    </recommendedName>
    <alternativeName>
        <fullName evidence="7">tRNA nucleotidyltransferase</fullName>
    </alternativeName>
</protein>